<dbReference type="Gene3D" id="4.10.240.10">
    <property type="entry name" value="Zn(2)-C6 fungal-type DNA-binding domain"/>
    <property type="match status" value="1"/>
</dbReference>
<sequence length="251" mass="27455">MASLLPLQHIDRPVASKRVTRDRGQLSMIRCDQCREDKQKCLPLRRTWPTKCNRCEKRGLPCSEGRRAPRRRKGESANAAPLPDPSSTAGIPVDPPNIGTLDSPLPDGNASADSTPTDRPISGACAHCRIQNITCPGDTGDGSGCTNCKQAVRQCLFAPAGSTEAPMALDSVPAQVAADPLGIEIRHMSFLMLYRRNLRVALDRLRGLEQELEELLPIYGKEGLGFYGDSKTIDQFQQRSDSVNPLHSGRR</sequence>
<dbReference type="GO" id="GO:0008270">
    <property type="term" value="F:zinc ion binding"/>
    <property type="evidence" value="ECO:0007669"/>
    <property type="project" value="InterPro"/>
</dbReference>
<proteinExistence type="predicted"/>
<dbReference type="InterPro" id="IPR001138">
    <property type="entry name" value="Zn2Cys6_DnaBD"/>
</dbReference>
<reference evidence="4" key="1">
    <citation type="journal article" date="2020" name="Stud. Mycol.">
        <title>101 Dothideomycetes genomes: a test case for predicting lifestyles and emergence of pathogens.</title>
        <authorList>
            <person name="Haridas S."/>
            <person name="Albert R."/>
            <person name="Binder M."/>
            <person name="Bloem J."/>
            <person name="Labutti K."/>
            <person name="Salamov A."/>
            <person name="Andreopoulos B."/>
            <person name="Baker S."/>
            <person name="Barry K."/>
            <person name="Bills G."/>
            <person name="Bluhm B."/>
            <person name="Cannon C."/>
            <person name="Castanera R."/>
            <person name="Culley D."/>
            <person name="Daum C."/>
            <person name="Ezra D."/>
            <person name="Gonzalez J."/>
            <person name="Henrissat B."/>
            <person name="Kuo A."/>
            <person name="Liang C."/>
            <person name="Lipzen A."/>
            <person name="Lutzoni F."/>
            <person name="Magnuson J."/>
            <person name="Mondo S."/>
            <person name="Nolan M."/>
            <person name="Ohm R."/>
            <person name="Pangilinan J."/>
            <person name="Park H.-J."/>
            <person name="Ramirez L."/>
            <person name="Alfaro M."/>
            <person name="Sun H."/>
            <person name="Tritt A."/>
            <person name="Yoshinaga Y."/>
            <person name="Zwiers L.-H."/>
            <person name="Turgeon B."/>
            <person name="Goodwin S."/>
            <person name="Spatafora J."/>
            <person name="Crous P."/>
            <person name="Grigoriev I."/>
        </authorList>
    </citation>
    <scope>NUCLEOTIDE SEQUENCE</scope>
    <source>
        <strain evidence="4">CBS 122368</strain>
    </source>
</reference>
<evidence type="ECO:0000256" key="1">
    <source>
        <dbReference type="ARBA" id="ARBA00023242"/>
    </source>
</evidence>
<dbReference type="RefSeq" id="XP_033685607.1">
    <property type="nucleotide sequence ID" value="XM_033831991.1"/>
</dbReference>
<dbReference type="SUPFAM" id="SSF57701">
    <property type="entry name" value="Zn2/Cys6 DNA-binding domain"/>
    <property type="match status" value="2"/>
</dbReference>
<dbReference type="GeneID" id="54585321"/>
<keyword evidence="5" id="KW-1185">Reference proteome</keyword>
<dbReference type="Proteomes" id="UP000800094">
    <property type="component" value="Unassembled WGS sequence"/>
</dbReference>
<feature type="region of interest" description="Disordered" evidence="2">
    <location>
        <begin position="63"/>
        <end position="117"/>
    </location>
</feature>
<accession>A0A6A6IM91</accession>
<dbReference type="InterPro" id="IPR036864">
    <property type="entry name" value="Zn2-C6_fun-type_DNA-bd_sf"/>
</dbReference>
<organism evidence="4 5">
    <name type="scientific">Trematosphaeria pertusa</name>
    <dbReference type="NCBI Taxonomy" id="390896"/>
    <lineage>
        <taxon>Eukaryota</taxon>
        <taxon>Fungi</taxon>
        <taxon>Dikarya</taxon>
        <taxon>Ascomycota</taxon>
        <taxon>Pezizomycotina</taxon>
        <taxon>Dothideomycetes</taxon>
        <taxon>Pleosporomycetidae</taxon>
        <taxon>Pleosporales</taxon>
        <taxon>Massarineae</taxon>
        <taxon>Trematosphaeriaceae</taxon>
        <taxon>Trematosphaeria</taxon>
    </lineage>
</organism>
<name>A0A6A6IM91_9PLEO</name>
<dbReference type="OrthoDB" id="539213at2759"/>
<evidence type="ECO:0000259" key="3">
    <source>
        <dbReference type="PROSITE" id="PS50048"/>
    </source>
</evidence>
<keyword evidence="1" id="KW-0539">Nucleus</keyword>
<dbReference type="EMBL" id="ML987193">
    <property type="protein sequence ID" value="KAF2250603.1"/>
    <property type="molecule type" value="Genomic_DNA"/>
</dbReference>
<evidence type="ECO:0000313" key="5">
    <source>
        <dbReference type="Proteomes" id="UP000800094"/>
    </source>
</evidence>
<dbReference type="SMART" id="SM00066">
    <property type="entry name" value="GAL4"/>
    <property type="match status" value="2"/>
</dbReference>
<dbReference type="AlphaFoldDB" id="A0A6A6IM91"/>
<feature type="domain" description="Zn(2)-C6 fungal-type" evidence="3">
    <location>
        <begin position="30"/>
        <end position="64"/>
    </location>
</feature>
<dbReference type="GO" id="GO:0000981">
    <property type="term" value="F:DNA-binding transcription factor activity, RNA polymerase II-specific"/>
    <property type="evidence" value="ECO:0007669"/>
    <property type="project" value="InterPro"/>
</dbReference>
<evidence type="ECO:0000313" key="4">
    <source>
        <dbReference type="EMBL" id="KAF2250603.1"/>
    </source>
</evidence>
<protein>
    <recommendedName>
        <fullName evidence="3">Zn(2)-C6 fungal-type domain-containing protein</fullName>
    </recommendedName>
</protein>
<evidence type="ECO:0000256" key="2">
    <source>
        <dbReference type="SAM" id="MobiDB-lite"/>
    </source>
</evidence>
<dbReference type="PROSITE" id="PS50048">
    <property type="entry name" value="ZN2_CY6_FUNGAL_2"/>
    <property type="match status" value="1"/>
</dbReference>
<dbReference type="CDD" id="cd00067">
    <property type="entry name" value="GAL4"/>
    <property type="match status" value="1"/>
</dbReference>
<gene>
    <name evidence="4" type="ORF">BU26DRAFT_549337</name>
</gene>